<feature type="non-terminal residue" evidence="1">
    <location>
        <position position="102"/>
    </location>
</feature>
<feature type="non-terminal residue" evidence="1">
    <location>
        <position position="1"/>
    </location>
</feature>
<dbReference type="Proteomes" id="UP000830395">
    <property type="component" value="Chromosome 25"/>
</dbReference>
<keyword evidence="2" id="KW-1185">Reference proteome</keyword>
<reference evidence="1" key="1">
    <citation type="submission" date="2020-02" db="EMBL/GenBank/DDBJ databases">
        <title>Genome sequencing of the panga catfish, Pangasius djambal.</title>
        <authorList>
            <person name="Wen M."/>
            <person name="Zahm M."/>
            <person name="Roques C."/>
            <person name="Cabau C."/>
            <person name="Klopp C."/>
            <person name="Donnadieu C."/>
            <person name="Jouanno E."/>
            <person name="Avarre J.-C."/>
            <person name="Campet M."/>
            <person name="Ha T."/>
            <person name="Dugue R."/>
            <person name="Lampietro C."/>
            <person name="Louis A."/>
            <person name="Herpin A."/>
            <person name="Echchiki A."/>
            <person name="Berthelot C."/>
            <person name="Parey E."/>
            <person name="Roest-Crollius H."/>
            <person name="Braasch I."/>
            <person name="Postlethwait J.H."/>
            <person name="Bobe J."/>
            <person name="Montfort J."/>
            <person name="Bouchez O."/>
            <person name="Begum T."/>
            <person name="Schartl M."/>
            <person name="Gustiano R."/>
            <person name="Guiguen Y."/>
        </authorList>
    </citation>
    <scope>NUCLEOTIDE SEQUENCE</scope>
    <source>
        <strain evidence="1">Pdj_M5554</strain>
    </source>
</reference>
<sequence length="102" mass="11332">VISEEECDVIIAFVPVVSRAGTDIDTALQQIPTSQPVVLVMLHHTFDETYIPPDSRWTVRREGVFPVDVLFHEDVGLLRGLHNDIALKSITDHLISMGATPE</sequence>
<protein>
    <submittedName>
        <fullName evidence="1">Uncharacterized protein</fullName>
    </submittedName>
</protein>
<name>A0ACC5ZGB8_9TELE</name>
<gene>
    <name evidence="1" type="ORF">PDJAM_G00150680</name>
</gene>
<accession>A0ACC5ZGB8</accession>
<evidence type="ECO:0000313" key="1">
    <source>
        <dbReference type="EMBL" id="MCJ8747208.1"/>
    </source>
</evidence>
<organism evidence="1 2">
    <name type="scientific">Pangasius djambal</name>
    <dbReference type="NCBI Taxonomy" id="1691987"/>
    <lineage>
        <taxon>Eukaryota</taxon>
        <taxon>Metazoa</taxon>
        <taxon>Chordata</taxon>
        <taxon>Craniata</taxon>
        <taxon>Vertebrata</taxon>
        <taxon>Euteleostomi</taxon>
        <taxon>Actinopterygii</taxon>
        <taxon>Neopterygii</taxon>
        <taxon>Teleostei</taxon>
        <taxon>Ostariophysi</taxon>
        <taxon>Siluriformes</taxon>
        <taxon>Pangasiidae</taxon>
        <taxon>Pangasius</taxon>
    </lineage>
</organism>
<proteinExistence type="predicted"/>
<evidence type="ECO:0000313" key="2">
    <source>
        <dbReference type="Proteomes" id="UP000830395"/>
    </source>
</evidence>
<dbReference type="EMBL" id="CM040999">
    <property type="protein sequence ID" value="MCJ8747208.1"/>
    <property type="molecule type" value="Genomic_DNA"/>
</dbReference>
<comment type="caution">
    <text evidence="1">The sequence shown here is derived from an EMBL/GenBank/DDBJ whole genome shotgun (WGS) entry which is preliminary data.</text>
</comment>